<feature type="domain" description="C-CAP/cofactor C-like" evidence="3">
    <location>
        <begin position="1"/>
        <end position="97"/>
    </location>
</feature>
<comment type="caution">
    <text evidence="4">The sequence shown here is derived from an EMBL/GenBank/DDBJ whole genome shotgun (WGS) entry which is preliminary data.</text>
</comment>
<dbReference type="Proteomes" id="UP000822688">
    <property type="component" value="Chromosome 12"/>
</dbReference>
<keyword evidence="5" id="KW-1185">Reference proteome</keyword>
<organism evidence="4 5">
    <name type="scientific">Ceratodon purpureus</name>
    <name type="common">Fire moss</name>
    <name type="synonym">Dicranum purpureum</name>
    <dbReference type="NCBI Taxonomy" id="3225"/>
    <lineage>
        <taxon>Eukaryota</taxon>
        <taxon>Viridiplantae</taxon>
        <taxon>Streptophyta</taxon>
        <taxon>Embryophyta</taxon>
        <taxon>Bryophyta</taxon>
        <taxon>Bryophytina</taxon>
        <taxon>Bryopsida</taxon>
        <taxon>Dicranidae</taxon>
        <taxon>Pseudoditrichales</taxon>
        <taxon>Ditrichaceae</taxon>
        <taxon>Ceratodon</taxon>
    </lineage>
</organism>
<keyword evidence="2" id="KW-0143">Chaperone</keyword>
<dbReference type="InterPro" id="IPR027684">
    <property type="entry name" value="TBCC"/>
</dbReference>
<accession>A0A8T0G562</accession>
<evidence type="ECO:0000313" key="4">
    <source>
        <dbReference type="EMBL" id="KAG0554035.1"/>
    </source>
</evidence>
<dbReference type="Gene3D" id="2.160.20.70">
    <property type="match status" value="1"/>
</dbReference>
<evidence type="ECO:0000256" key="2">
    <source>
        <dbReference type="ARBA" id="ARBA00023186"/>
    </source>
</evidence>
<dbReference type="PANTHER" id="PTHR15139:SF0">
    <property type="entry name" value="TUBULIN-SPECIFIC CHAPERONE C"/>
    <property type="match status" value="1"/>
</dbReference>
<dbReference type="GO" id="GO:0007021">
    <property type="term" value="P:tubulin complex assembly"/>
    <property type="evidence" value="ECO:0007669"/>
    <property type="project" value="TreeGrafter"/>
</dbReference>
<dbReference type="GO" id="GO:0005737">
    <property type="term" value="C:cytoplasm"/>
    <property type="evidence" value="ECO:0007669"/>
    <property type="project" value="TreeGrafter"/>
</dbReference>
<proteinExistence type="inferred from homology"/>
<comment type="similarity">
    <text evidence="1">Belongs to the TBCC family.</text>
</comment>
<evidence type="ECO:0000256" key="1">
    <source>
        <dbReference type="ARBA" id="ARBA00008848"/>
    </source>
</evidence>
<dbReference type="PANTHER" id="PTHR15139">
    <property type="entry name" value="TUBULIN FOLDING COFACTOR C"/>
    <property type="match status" value="1"/>
</dbReference>
<dbReference type="InterPro" id="IPR006599">
    <property type="entry name" value="CARP_motif"/>
</dbReference>
<name>A0A8T0G562_CERPU</name>
<dbReference type="Pfam" id="PF07986">
    <property type="entry name" value="TBCC"/>
    <property type="match status" value="1"/>
</dbReference>
<dbReference type="AlphaFoldDB" id="A0A8T0G562"/>
<gene>
    <name evidence="4" type="ORF">KC19_12G058400</name>
</gene>
<evidence type="ECO:0000259" key="3">
    <source>
        <dbReference type="PROSITE" id="PS51329"/>
    </source>
</evidence>
<sequence>MLTNLSNCKVYLNGKCRALYVNKLRNCQVYTGPVTESVLIDDVEGSTLMLASQQIRIHSTKNTYFYVRVRSPPIVEYISSVRFALFALHYPRLEDAL</sequence>
<dbReference type="PROSITE" id="PS51329">
    <property type="entry name" value="C_CAP_COFACTOR_C"/>
    <property type="match status" value="1"/>
</dbReference>
<dbReference type="InterPro" id="IPR012945">
    <property type="entry name" value="Tubulin-bd_cofactor_C_dom"/>
</dbReference>
<reference evidence="4" key="1">
    <citation type="submission" date="2020-06" db="EMBL/GenBank/DDBJ databases">
        <title>WGS assembly of Ceratodon purpureus strain R40.</title>
        <authorList>
            <person name="Carey S.B."/>
            <person name="Jenkins J."/>
            <person name="Shu S."/>
            <person name="Lovell J.T."/>
            <person name="Sreedasyam A."/>
            <person name="Maumus F."/>
            <person name="Tiley G.P."/>
            <person name="Fernandez-Pozo N."/>
            <person name="Barry K."/>
            <person name="Chen C."/>
            <person name="Wang M."/>
            <person name="Lipzen A."/>
            <person name="Daum C."/>
            <person name="Saski C.A."/>
            <person name="Payton A.C."/>
            <person name="Mcbreen J.C."/>
            <person name="Conrad R.E."/>
            <person name="Kollar L.M."/>
            <person name="Olsson S."/>
            <person name="Huttunen S."/>
            <person name="Landis J.B."/>
            <person name="Wickett N.J."/>
            <person name="Johnson M.G."/>
            <person name="Rensing S.A."/>
            <person name="Grimwood J."/>
            <person name="Schmutz J."/>
            <person name="Mcdaniel S.F."/>
        </authorList>
    </citation>
    <scope>NUCLEOTIDE SEQUENCE</scope>
    <source>
        <strain evidence="4">R40</strain>
    </source>
</reference>
<dbReference type="EMBL" id="CM026433">
    <property type="protein sequence ID" value="KAG0554035.1"/>
    <property type="molecule type" value="Genomic_DNA"/>
</dbReference>
<protein>
    <recommendedName>
        <fullName evidence="3">C-CAP/cofactor C-like domain-containing protein</fullName>
    </recommendedName>
</protein>
<dbReference type="InterPro" id="IPR017901">
    <property type="entry name" value="C-CAP_CF_C-like"/>
</dbReference>
<dbReference type="SMART" id="SM00673">
    <property type="entry name" value="CARP"/>
    <property type="match status" value="2"/>
</dbReference>
<evidence type="ECO:0000313" key="5">
    <source>
        <dbReference type="Proteomes" id="UP000822688"/>
    </source>
</evidence>
<dbReference type="InterPro" id="IPR016098">
    <property type="entry name" value="CAP/MinC_C"/>
</dbReference>
<dbReference type="GO" id="GO:0007023">
    <property type="term" value="P:post-chaperonin tubulin folding pathway"/>
    <property type="evidence" value="ECO:0007669"/>
    <property type="project" value="InterPro"/>
</dbReference>